<dbReference type="InterPro" id="IPR035093">
    <property type="entry name" value="RelE/ParE_toxin_dom_sf"/>
</dbReference>
<evidence type="ECO:0000313" key="2">
    <source>
        <dbReference type="EMBL" id="PHH96319.1"/>
    </source>
</evidence>
<dbReference type="GO" id="GO:0006415">
    <property type="term" value="P:translational termination"/>
    <property type="evidence" value="ECO:0007669"/>
    <property type="project" value="TreeGrafter"/>
</dbReference>
<dbReference type="PANTHER" id="PTHR40588:SF1">
    <property type="entry name" value="MRNA INTERFERASE TOXIN YAFQ"/>
    <property type="match status" value="1"/>
</dbReference>
<dbReference type="InterPro" id="IPR004386">
    <property type="entry name" value="Toxin_YafQ-like"/>
</dbReference>
<dbReference type="GO" id="GO:0004521">
    <property type="term" value="F:RNA endonuclease activity"/>
    <property type="evidence" value="ECO:0007669"/>
    <property type="project" value="TreeGrafter"/>
</dbReference>
<reference evidence="2 3" key="1">
    <citation type="submission" date="2017-06" db="EMBL/GenBank/DDBJ databases">
        <title>Draft genome sequence of Fusobacterium nucleatum subsp. polymorphum KCOM 1002 (=ChDC F175).</title>
        <authorList>
            <person name="Kook J.-K."/>
            <person name="Park S.-N."/>
            <person name="Lim Y.K."/>
            <person name="Roh H."/>
        </authorList>
    </citation>
    <scope>NUCLEOTIDE SEQUENCE [LARGE SCALE GENOMIC DNA]</scope>
    <source>
        <strain evidence="3">KCOM 1002 (ChDC F175)</strain>
    </source>
</reference>
<comment type="caution">
    <text evidence="2">The sequence shown here is derived from an EMBL/GenBank/DDBJ whole genome shotgun (WGS) entry which is preliminary data.</text>
</comment>
<keyword evidence="1" id="KW-1277">Toxin-antitoxin system</keyword>
<dbReference type="Proteomes" id="UP000225199">
    <property type="component" value="Unassembled WGS sequence"/>
</dbReference>
<dbReference type="Gene3D" id="3.30.2310.20">
    <property type="entry name" value="RelE-like"/>
    <property type="match status" value="1"/>
</dbReference>
<proteinExistence type="predicted"/>
<dbReference type="InterPro" id="IPR007712">
    <property type="entry name" value="RelE/ParE_toxin"/>
</dbReference>
<gene>
    <name evidence="2" type="ORF">CA840_02495</name>
</gene>
<dbReference type="EMBL" id="NIRJ01000001">
    <property type="protein sequence ID" value="PHH96319.1"/>
    <property type="molecule type" value="Genomic_DNA"/>
</dbReference>
<dbReference type="Pfam" id="PF15738">
    <property type="entry name" value="YafQ_toxin"/>
    <property type="match status" value="1"/>
</dbReference>
<dbReference type="RefSeq" id="WP_098978386.1">
    <property type="nucleotide sequence ID" value="NZ_NIRJ01000001.1"/>
</dbReference>
<dbReference type="GO" id="GO:0006402">
    <property type="term" value="P:mRNA catabolic process"/>
    <property type="evidence" value="ECO:0007669"/>
    <property type="project" value="TreeGrafter"/>
</dbReference>
<sequence length="55" mass="6685">MYEIKTTTKFEKDLKLLKEVIETLSKGEEYQDHYLQGNYSGFKEYHIKPDWLLEL</sequence>
<evidence type="ECO:0000256" key="1">
    <source>
        <dbReference type="ARBA" id="ARBA00022649"/>
    </source>
</evidence>
<protein>
    <submittedName>
        <fullName evidence="2">Uncharacterized protein</fullName>
    </submittedName>
</protein>
<name>A0A2C5ZA51_FUSNP</name>
<evidence type="ECO:0000313" key="3">
    <source>
        <dbReference type="Proteomes" id="UP000225199"/>
    </source>
</evidence>
<dbReference type="AlphaFoldDB" id="A0A2C5ZA51"/>
<accession>A0A2C5ZA51</accession>
<organism evidence="2 3">
    <name type="scientific">Fusobacterium nucleatum subsp. polymorphum</name>
    <name type="common">Fusobacterium polymorphum</name>
    <dbReference type="NCBI Taxonomy" id="76857"/>
    <lineage>
        <taxon>Bacteria</taxon>
        <taxon>Fusobacteriati</taxon>
        <taxon>Fusobacteriota</taxon>
        <taxon>Fusobacteriia</taxon>
        <taxon>Fusobacteriales</taxon>
        <taxon>Fusobacteriaceae</taxon>
        <taxon>Fusobacterium</taxon>
    </lineage>
</organism>
<dbReference type="SUPFAM" id="SSF143011">
    <property type="entry name" value="RelE-like"/>
    <property type="match status" value="1"/>
</dbReference>
<dbReference type="PANTHER" id="PTHR40588">
    <property type="entry name" value="MRNA INTERFERASE TOXIN YAFQ"/>
    <property type="match status" value="1"/>
</dbReference>
<dbReference type="NCBIfam" id="TIGR02385">
    <property type="entry name" value="RelE_StbE"/>
    <property type="match status" value="1"/>
</dbReference>